<keyword evidence="2" id="KW-1185">Reference proteome</keyword>
<accession>A0ACC6UBE3</accession>
<evidence type="ECO:0000313" key="1">
    <source>
        <dbReference type="EMBL" id="MEX3936874.1"/>
    </source>
</evidence>
<sequence>MIAPFVRAPGNRDESPLLREALTRLASITRAVGLDLRGTVMSLDGVYDCRENRKPLFNRGMVINANSPGRKGPKRGRTPLFDPAVFKERFRTIERVFAWETSSSACCCASSDSATCTTH</sequence>
<evidence type="ECO:0000313" key="2">
    <source>
        <dbReference type="Proteomes" id="UP001558850"/>
    </source>
</evidence>
<proteinExistence type="predicted"/>
<gene>
    <name evidence="1" type="ORF">AB4Y32_34810</name>
</gene>
<comment type="caution">
    <text evidence="1">The sequence shown here is derived from an EMBL/GenBank/DDBJ whole genome shotgun (WGS) entry which is preliminary data.</text>
</comment>
<reference evidence="1" key="1">
    <citation type="submission" date="2024-07" db="EMBL/GenBank/DDBJ databases">
        <title>A survey of Mimosa microsymbionts across Brazilian biomes reveals a high diversity of Paraburkholderia nodulating endemic species, but also that Cupriavidus is common as a symbiont of widespread species.</title>
        <authorList>
            <person name="Rouws L."/>
            <person name="Barauna A."/>
            <person name="Beukes C."/>
            <person name="Rouws J.R.C."/>
            <person name="De Faria S.M."/>
            <person name="Gross E."/>
            <person name="Bueno Dos Reis Junior F."/>
            <person name="Simon M.F."/>
            <person name="Maluk M."/>
            <person name="Odee D.W."/>
            <person name="Kenicer G."/>
            <person name="Young J.P.W."/>
            <person name="Reis V.M."/>
            <person name="Zilli J."/>
            <person name="James E.K."/>
        </authorList>
    </citation>
    <scope>NUCLEOTIDE SEQUENCE</scope>
    <source>
        <strain evidence="1">EG181B</strain>
    </source>
</reference>
<name>A0ACC6UBE3_9BURK</name>
<organism evidence="1 2">
    <name type="scientific">Paraburkholderia phymatum</name>
    <dbReference type="NCBI Taxonomy" id="148447"/>
    <lineage>
        <taxon>Bacteria</taxon>
        <taxon>Pseudomonadati</taxon>
        <taxon>Pseudomonadota</taxon>
        <taxon>Betaproteobacteria</taxon>
        <taxon>Burkholderiales</taxon>
        <taxon>Burkholderiaceae</taxon>
        <taxon>Paraburkholderia</taxon>
    </lineage>
</organism>
<dbReference type="EMBL" id="JBFRCH010000039">
    <property type="protein sequence ID" value="MEX3936874.1"/>
    <property type="molecule type" value="Genomic_DNA"/>
</dbReference>
<protein>
    <submittedName>
        <fullName evidence="1">Uncharacterized protein</fullName>
    </submittedName>
</protein>
<dbReference type="Proteomes" id="UP001558850">
    <property type="component" value="Unassembled WGS sequence"/>
</dbReference>